<dbReference type="NCBIfam" id="TIGR04267">
    <property type="entry name" value="mod_HExxH"/>
    <property type="match status" value="1"/>
</dbReference>
<dbReference type="KEGG" id="sphc:CVN68_02980"/>
<dbReference type="Proteomes" id="UP000229081">
    <property type="component" value="Chromosome"/>
</dbReference>
<name>A0A2K8MB11_9SPHN</name>
<evidence type="ECO:0000313" key="2">
    <source>
        <dbReference type="Proteomes" id="UP000229081"/>
    </source>
</evidence>
<accession>A0A2K8MB11</accession>
<dbReference type="EMBL" id="CP024923">
    <property type="protein sequence ID" value="ATY31075.1"/>
    <property type="molecule type" value="Genomic_DNA"/>
</dbReference>
<evidence type="ECO:0008006" key="3">
    <source>
        <dbReference type="Google" id="ProtNLM"/>
    </source>
</evidence>
<organism evidence="1 2">
    <name type="scientific">Sphingomonas psychrotolerans</name>
    <dbReference type="NCBI Taxonomy" id="1327635"/>
    <lineage>
        <taxon>Bacteria</taxon>
        <taxon>Pseudomonadati</taxon>
        <taxon>Pseudomonadota</taxon>
        <taxon>Alphaproteobacteria</taxon>
        <taxon>Sphingomonadales</taxon>
        <taxon>Sphingomonadaceae</taxon>
        <taxon>Sphingomonas</taxon>
    </lineage>
</organism>
<evidence type="ECO:0000313" key="1">
    <source>
        <dbReference type="EMBL" id="ATY31075.1"/>
    </source>
</evidence>
<keyword evidence="2" id="KW-1185">Reference proteome</keyword>
<dbReference type="AlphaFoldDB" id="A0A2K8MB11"/>
<sequence length="354" mass="39497">MCAADNPWSWRISPRHWYALSASRLENWAPERSLGLSPSVRDRLVAAAVAEAPWLYHPVACAVMSRPTIGRDLRLAVWAAANMEDDLGEVTLETPEWIWGPEGGASLDPGRYALCGLAEQICSPPDEFERLVELDPWCDSVGLPLDEGVVNTPEWGWPHRQPLTAEDEQRLRRGLVTFLEAGARLHRHLPTCADWVRHSTKVVVPLYSCGGQRFRSGSCASLPGLVFSDLEGPHEQILETLVHESAHHWLIIAEAEGPLVDPSHYASYASPLRQDPRPLRGIFLAFHALAFMTAFYHDWFRALGAGEKQRQLQMQTRALRDDACATLNRARSALTDLGRELLDTTTARVVAYAD</sequence>
<reference evidence="1 2" key="1">
    <citation type="submission" date="2017-11" db="EMBL/GenBank/DDBJ databases">
        <title>Complete genome sequence of Sphingomonas sp. Strain Cra20, a psychrotolerant potential plant growth promoting rhizobacteria.</title>
        <authorList>
            <person name="Luo Y."/>
        </authorList>
    </citation>
    <scope>NUCLEOTIDE SEQUENCE [LARGE SCALE GENOMIC DNA]</scope>
    <source>
        <strain evidence="1 2">Cra20</strain>
    </source>
</reference>
<proteinExistence type="predicted"/>
<dbReference type="InterPro" id="IPR026337">
    <property type="entry name" value="AKG_HExxH"/>
</dbReference>
<protein>
    <recommendedName>
        <fullName evidence="3">HEXXH motif domain-containing protein</fullName>
    </recommendedName>
</protein>
<gene>
    <name evidence="1" type="ORF">CVN68_02980</name>
</gene>